<dbReference type="PANTHER" id="PTHR31299:SF0">
    <property type="entry name" value="ESTERASE, PUTATIVE (AFU_ORTHOLOGUE AFUA_1G05850)-RELATED"/>
    <property type="match status" value="1"/>
</dbReference>
<reference evidence="1 2" key="1">
    <citation type="submission" date="2015-05" db="EMBL/GenBank/DDBJ databases">
        <title>Photobacterium galathea sp. nov.</title>
        <authorList>
            <person name="Machado H."/>
            <person name="Gram L."/>
        </authorList>
    </citation>
    <scope>NUCLEOTIDE SEQUENCE [LARGE SCALE GENOMIC DNA]</scope>
    <source>
        <strain evidence="1 2">DSM 25995</strain>
    </source>
</reference>
<dbReference type="EMBL" id="LDOV01000015">
    <property type="protein sequence ID" value="KLV01378.1"/>
    <property type="molecule type" value="Genomic_DNA"/>
</dbReference>
<dbReference type="PATRIC" id="fig|754436.4.peg.1754"/>
<evidence type="ECO:0008006" key="3">
    <source>
        <dbReference type="Google" id="ProtNLM"/>
    </source>
</evidence>
<dbReference type="PANTHER" id="PTHR31299">
    <property type="entry name" value="ESTERASE, PUTATIVE (AFU_ORTHOLOGUE AFUA_1G05850)-RELATED"/>
    <property type="match status" value="1"/>
</dbReference>
<dbReference type="AlphaFoldDB" id="A0A0J1GNP2"/>
<dbReference type="PROSITE" id="PS51257">
    <property type="entry name" value="PROKAR_LIPOPROTEIN"/>
    <property type="match status" value="1"/>
</dbReference>
<name>A0A0J1GNP2_9GAMM</name>
<gene>
    <name evidence="1" type="ORF">ABT58_08315</name>
</gene>
<dbReference type="CDD" id="cd14728">
    <property type="entry name" value="Ere-like"/>
    <property type="match status" value="1"/>
</dbReference>
<dbReference type="RefSeq" id="WP_047873929.1">
    <property type="nucleotide sequence ID" value="NZ_BMYC01000021.1"/>
</dbReference>
<organism evidence="1 2">
    <name type="scientific">Photobacterium aphoticum</name>
    <dbReference type="NCBI Taxonomy" id="754436"/>
    <lineage>
        <taxon>Bacteria</taxon>
        <taxon>Pseudomonadati</taxon>
        <taxon>Pseudomonadota</taxon>
        <taxon>Gammaproteobacteria</taxon>
        <taxon>Vibrionales</taxon>
        <taxon>Vibrionaceae</taxon>
        <taxon>Photobacterium</taxon>
    </lineage>
</organism>
<protein>
    <recommendedName>
        <fullName evidence="3">Erythromycin esterase</fullName>
    </recommendedName>
</protein>
<dbReference type="OrthoDB" id="9810066at2"/>
<dbReference type="Gene3D" id="3.30.1870.10">
    <property type="entry name" value="EreA-like, domain 2"/>
    <property type="match status" value="1"/>
</dbReference>
<evidence type="ECO:0000313" key="1">
    <source>
        <dbReference type="EMBL" id="KLV01378.1"/>
    </source>
</evidence>
<sequence>MRKLSLLLPLLLIGCNSSEVETISTPYQALESTDIQSDNSDLSNLITATRGYDIVTLGESSHQGSKVFSLRGRIVKALHQEGDADLLVMEAGFYDGLAAWQNYLTGKQTLLDAITGPDANYMFMYRFSEEMAELFNYIHDVDQQGTNPLILAGYEARITSDAGCSVMFDELKSYLNNNGLPLRDYADIQRIAPVMMCPWYAQGQTFTMTDHNTLVAALNKLEDTLAQQKSKETIPAYDPTHPRDFKQYASFWLQIARSLSAQSFQVIHNEAYEYSDYQSAENLKWLREEWFNIDGQALLWGHNIHVTPLSGSVVEATNERYPDTTIYNVMQLTHTGRLAPFDFDTATWESNTIPVESVSGSLNHILYQSGYPDAFIDIKGLTGEDRAAFDSAQRIKTDFGSARIAIPSKIMDGILFIPTETPTTARPM</sequence>
<dbReference type="Gene3D" id="3.40.1660.10">
    <property type="entry name" value="EreA-like (biosynthetic domain)"/>
    <property type="match status" value="1"/>
</dbReference>
<dbReference type="Gene3D" id="1.20.1440.30">
    <property type="entry name" value="Biosynthetic Protein domain"/>
    <property type="match status" value="1"/>
</dbReference>
<dbReference type="GO" id="GO:0046677">
    <property type="term" value="P:response to antibiotic"/>
    <property type="evidence" value="ECO:0007669"/>
    <property type="project" value="InterPro"/>
</dbReference>
<dbReference type="Pfam" id="PF05139">
    <property type="entry name" value="Erythro_esteras"/>
    <property type="match status" value="1"/>
</dbReference>
<comment type="caution">
    <text evidence="1">The sequence shown here is derived from an EMBL/GenBank/DDBJ whole genome shotgun (WGS) entry which is preliminary data.</text>
</comment>
<dbReference type="InterPro" id="IPR052036">
    <property type="entry name" value="Hydrolase/PRTase-associated"/>
</dbReference>
<proteinExistence type="predicted"/>
<dbReference type="SUPFAM" id="SSF159501">
    <property type="entry name" value="EreA/ChaN-like"/>
    <property type="match status" value="1"/>
</dbReference>
<accession>A0A0J1GNP2</accession>
<keyword evidence="2" id="KW-1185">Reference proteome</keyword>
<dbReference type="Proteomes" id="UP000036426">
    <property type="component" value="Unassembled WGS sequence"/>
</dbReference>
<evidence type="ECO:0000313" key="2">
    <source>
        <dbReference type="Proteomes" id="UP000036426"/>
    </source>
</evidence>
<dbReference type="InterPro" id="IPR007815">
    <property type="entry name" value="Emycin_Estase"/>
</dbReference>